<reference evidence="3 4" key="1">
    <citation type="submission" date="2019-03" db="EMBL/GenBank/DDBJ databases">
        <title>An improved genome assembly of the fluke Schistosoma japonicum.</title>
        <authorList>
            <person name="Hu W."/>
            <person name="Luo F."/>
            <person name="Yin M."/>
            <person name="Mo X."/>
            <person name="Sun C."/>
            <person name="Wu Q."/>
            <person name="Zhu B."/>
            <person name="Xiang M."/>
            <person name="Wang J."/>
            <person name="Wang Y."/>
            <person name="Zhang T."/>
            <person name="Xu B."/>
            <person name="Zheng H."/>
            <person name="Feng Z."/>
        </authorList>
    </citation>
    <scope>NUCLEOTIDE SEQUENCE [LARGE SCALE GENOMIC DNA]</scope>
    <source>
        <strain evidence="3">HuSjv2</strain>
        <tissue evidence="3">Worms</tissue>
    </source>
</reference>
<gene>
    <name evidence="3" type="ORF">EWB00_006889</name>
</gene>
<dbReference type="OrthoDB" id="6146667at2759"/>
<dbReference type="SUPFAM" id="SSF52075">
    <property type="entry name" value="Outer arm dynein light chain 1"/>
    <property type="match status" value="1"/>
</dbReference>
<proteinExistence type="predicted"/>
<dbReference type="SMART" id="SM00365">
    <property type="entry name" value="LRR_SD22"/>
    <property type="match status" value="3"/>
</dbReference>
<dbReference type="InterPro" id="IPR032675">
    <property type="entry name" value="LRR_dom_sf"/>
</dbReference>
<keyword evidence="2" id="KW-0677">Repeat</keyword>
<dbReference type="STRING" id="6182.A0A4Z2CWJ3"/>
<dbReference type="InterPro" id="IPR050836">
    <property type="entry name" value="SDS22/Internalin_LRR"/>
</dbReference>
<evidence type="ECO:0000313" key="3">
    <source>
        <dbReference type="EMBL" id="TNN08632.1"/>
    </source>
</evidence>
<name>A0A4Z2CWJ3_SCHJA</name>
<keyword evidence="4" id="KW-1185">Reference proteome</keyword>
<dbReference type="InterPro" id="IPR025875">
    <property type="entry name" value="Leu-rich_rpt_4"/>
</dbReference>
<dbReference type="Gene3D" id="3.80.10.10">
    <property type="entry name" value="Ribonuclease Inhibitor"/>
    <property type="match status" value="2"/>
</dbReference>
<dbReference type="PANTHER" id="PTHR46652">
    <property type="entry name" value="LEUCINE-RICH REPEAT AND IQ DOMAIN-CONTAINING PROTEIN 1-RELATED"/>
    <property type="match status" value="1"/>
</dbReference>
<evidence type="ECO:0000256" key="2">
    <source>
        <dbReference type="ARBA" id="ARBA00022737"/>
    </source>
</evidence>
<evidence type="ECO:0000313" key="4">
    <source>
        <dbReference type="Proteomes" id="UP000311919"/>
    </source>
</evidence>
<dbReference type="Proteomes" id="UP000311919">
    <property type="component" value="Unassembled WGS sequence"/>
</dbReference>
<dbReference type="PANTHER" id="PTHR46652:SF3">
    <property type="entry name" value="LEUCINE-RICH REPEAT-CONTAINING PROTEIN 9"/>
    <property type="match status" value="1"/>
</dbReference>
<dbReference type="InterPro" id="IPR001611">
    <property type="entry name" value="Leu-rich_rpt"/>
</dbReference>
<comment type="caution">
    <text evidence="3">The sequence shown here is derived from an EMBL/GenBank/DDBJ whole genome shotgun (WGS) entry which is preliminary data.</text>
</comment>
<accession>A0A4Z2CWJ3</accession>
<dbReference type="Pfam" id="PF12799">
    <property type="entry name" value="LRR_4"/>
    <property type="match status" value="2"/>
</dbReference>
<protein>
    <submittedName>
        <fullName evidence="3">Leucine-rich repeat-containing protein</fullName>
    </submittedName>
</protein>
<dbReference type="AlphaFoldDB" id="A0A4Z2CWJ3"/>
<dbReference type="PROSITE" id="PS51450">
    <property type="entry name" value="LRR"/>
    <property type="match status" value="4"/>
</dbReference>
<sequence length="313" mass="36676">MDLESLNILHEICTINGIHYDNLLNDNFLNQSLIILFTNFKKCISLHNFPYLTELIIISQDITQITKLETCPNLKKLWLCECKLNKIENLTSCKQLNELYLYDNFIKKIENLSNNQQIECLWLNNNQISVIEGLNNLKQLKQLNLSGNYINNLNNNLLYNQKLEIFSISGNYLWNPNDISILSKLPCLTTLNINEPEYLKNPLCYHSNLPILLIYRLPQLCKIDHININLIDLKYAIKSIIQELQMFGYLEIQEINNTDDVFTYCNVLLNSRLCNHDMNNSIVNSLKLLHLYKINNRLLLQRIIFILKAENIV</sequence>
<organism evidence="3 4">
    <name type="scientific">Schistosoma japonicum</name>
    <name type="common">Blood fluke</name>
    <dbReference type="NCBI Taxonomy" id="6182"/>
    <lineage>
        <taxon>Eukaryota</taxon>
        <taxon>Metazoa</taxon>
        <taxon>Spiralia</taxon>
        <taxon>Lophotrochozoa</taxon>
        <taxon>Platyhelminthes</taxon>
        <taxon>Trematoda</taxon>
        <taxon>Digenea</taxon>
        <taxon>Strigeidida</taxon>
        <taxon>Schistosomatoidea</taxon>
        <taxon>Schistosomatidae</taxon>
        <taxon>Schistosoma</taxon>
    </lineage>
</organism>
<keyword evidence="1" id="KW-0433">Leucine-rich repeat</keyword>
<dbReference type="EMBL" id="SKCS01000405">
    <property type="protein sequence ID" value="TNN08632.1"/>
    <property type="molecule type" value="Genomic_DNA"/>
</dbReference>
<evidence type="ECO:0000256" key="1">
    <source>
        <dbReference type="ARBA" id="ARBA00022614"/>
    </source>
</evidence>